<protein>
    <submittedName>
        <fullName evidence="1">Uncharacterized protein</fullName>
    </submittedName>
</protein>
<reference evidence="1 2" key="1">
    <citation type="submission" date="2016-12" db="EMBL/GenBank/DDBJ databases">
        <authorList>
            <person name="Song W.-J."/>
            <person name="Kurnit D.M."/>
        </authorList>
    </citation>
    <scope>NUCLEOTIDE SEQUENCE [LARGE SCALE GENOMIC DNA]</scope>
    <source>
        <strain evidence="1 2">STM7296</strain>
    </source>
</reference>
<dbReference type="EMBL" id="CYGX02000011">
    <property type="protein sequence ID" value="SIT37344.1"/>
    <property type="molecule type" value="Genomic_DNA"/>
</dbReference>
<proteinExistence type="predicted"/>
<keyword evidence="2" id="KW-1185">Reference proteome</keyword>
<dbReference type="OrthoDB" id="9008958at2"/>
<evidence type="ECO:0000313" key="1">
    <source>
        <dbReference type="EMBL" id="SIT37344.1"/>
    </source>
</evidence>
<gene>
    <name evidence="1" type="ORF">BN2475_110051</name>
</gene>
<organism evidence="1 2">
    <name type="scientific">Paraburkholderia ribeironis</name>
    <dbReference type="NCBI Taxonomy" id="1247936"/>
    <lineage>
        <taxon>Bacteria</taxon>
        <taxon>Pseudomonadati</taxon>
        <taxon>Pseudomonadota</taxon>
        <taxon>Betaproteobacteria</taxon>
        <taxon>Burkholderiales</taxon>
        <taxon>Burkholderiaceae</taxon>
        <taxon>Paraburkholderia</taxon>
    </lineage>
</organism>
<dbReference type="AlphaFoldDB" id="A0A1N7RQH0"/>
<evidence type="ECO:0000313" key="2">
    <source>
        <dbReference type="Proteomes" id="UP000187012"/>
    </source>
</evidence>
<sequence>MSAGNLGTLSTHETALRAWLSDWYDHAFAIGFIRPPYILDDATAVRLEGYFDVGLTPAEGVNAIFGVVH</sequence>
<name>A0A1N7RQH0_9BURK</name>
<dbReference type="RefSeq" id="WP_094778600.1">
    <property type="nucleotide sequence ID" value="NZ_CYGX02000011.1"/>
</dbReference>
<accession>A0A1N7RQH0</accession>
<dbReference type="Proteomes" id="UP000187012">
    <property type="component" value="Unassembled WGS sequence"/>
</dbReference>